<gene>
    <name evidence="1" type="ORF">O181_037067</name>
</gene>
<accession>A0A9Q3HAI8</accession>
<proteinExistence type="predicted"/>
<organism evidence="1 2">
    <name type="scientific">Austropuccinia psidii MF-1</name>
    <dbReference type="NCBI Taxonomy" id="1389203"/>
    <lineage>
        <taxon>Eukaryota</taxon>
        <taxon>Fungi</taxon>
        <taxon>Dikarya</taxon>
        <taxon>Basidiomycota</taxon>
        <taxon>Pucciniomycotina</taxon>
        <taxon>Pucciniomycetes</taxon>
        <taxon>Pucciniales</taxon>
        <taxon>Sphaerophragmiaceae</taxon>
        <taxon>Austropuccinia</taxon>
    </lineage>
</organism>
<dbReference type="AlphaFoldDB" id="A0A9Q3HAI8"/>
<evidence type="ECO:0000313" key="1">
    <source>
        <dbReference type="EMBL" id="MBW0497352.1"/>
    </source>
</evidence>
<dbReference type="EMBL" id="AVOT02014135">
    <property type="protein sequence ID" value="MBW0497352.1"/>
    <property type="molecule type" value="Genomic_DNA"/>
</dbReference>
<keyword evidence="2" id="KW-1185">Reference proteome</keyword>
<name>A0A9Q3HAI8_9BASI</name>
<evidence type="ECO:0000313" key="2">
    <source>
        <dbReference type="Proteomes" id="UP000765509"/>
    </source>
</evidence>
<sequence length="160" mass="17484">MGKLQITHNCVFLDTPAGPLKWPKKIFLSPCSSYDTPLNPLPQRNLPFLNINSTSPLSSLSPSPDLLCVDPVVHEHLGGSGQAEASQIGNRETERGVWGHRSVCYDSSLLADPESGESIDDFCEEVAPVGEPVVSDCISEHFNHKLWALSHPIDEVEQLV</sequence>
<dbReference type="Proteomes" id="UP000765509">
    <property type="component" value="Unassembled WGS sequence"/>
</dbReference>
<reference evidence="1" key="1">
    <citation type="submission" date="2021-03" db="EMBL/GenBank/DDBJ databases">
        <title>Draft genome sequence of rust myrtle Austropuccinia psidii MF-1, a brazilian biotype.</title>
        <authorList>
            <person name="Quecine M.C."/>
            <person name="Pachon D.M.R."/>
            <person name="Bonatelli M.L."/>
            <person name="Correr F.H."/>
            <person name="Franceschini L.M."/>
            <person name="Leite T.F."/>
            <person name="Margarido G.R.A."/>
            <person name="Almeida C.A."/>
            <person name="Ferrarezi J.A."/>
            <person name="Labate C.A."/>
        </authorList>
    </citation>
    <scope>NUCLEOTIDE SEQUENCE</scope>
    <source>
        <strain evidence="1">MF-1</strain>
    </source>
</reference>
<comment type="caution">
    <text evidence="1">The sequence shown here is derived from an EMBL/GenBank/DDBJ whole genome shotgun (WGS) entry which is preliminary data.</text>
</comment>
<protein>
    <submittedName>
        <fullName evidence="1">Uncharacterized protein</fullName>
    </submittedName>
</protein>